<dbReference type="SUPFAM" id="SSF56399">
    <property type="entry name" value="ADP-ribosylation"/>
    <property type="match status" value="1"/>
</dbReference>
<dbReference type="GO" id="GO:0005730">
    <property type="term" value="C:nucleolus"/>
    <property type="evidence" value="ECO:0007669"/>
    <property type="project" value="TreeGrafter"/>
</dbReference>
<accession>A0A397DI72</accession>
<dbReference type="Proteomes" id="UP000266643">
    <property type="component" value="Unassembled WGS sequence"/>
</dbReference>
<organism evidence="7 8">
    <name type="scientific">Aphanomyces astaci</name>
    <name type="common">Crayfish plague agent</name>
    <dbReference type="NCBI Taxonomy" id="112090"/>
    <lineage>
        <taxon>Eukaryota</taxon>
        <taxon>Sar</taxon>
        <taxon>Stramenopiles</taxon>
        <taxon>Oomycota</taxon>
        <taxon>Saprolegniomycetes</taxon>
        <taxon>Saprolegniales</taxon>
        <taxon>Verrucalvaceae</taxon>
        <taxon>Aphanomyces</taxon>
    </lineage>
</organism>
<comment type="caution">
    <text evidence="7">The sequence shown here is derived from an EMBL/GenBank/DDBJ whole genome shotgun (WGS) entry which is preliminary data.</text>
</comment>
<dbReference type="GO" id="GO:0006302">
    <property type="term" value="P:double-strand break repair"/>
    <property type="evidence" value="ECO:0007669"/>
    <property type="project" value="TreeGrafter"/>
</dbReference>
<keyword evidence="2" id="KW-0328">Glycosyltransferase</keyword>
<evidence type="ECO:0000313" key="8">
    <source>
        <dbReference type="Proteomes" id="UP000266643"/>
    </source>
</evidence>
<dbReference type="Pfam" id="PF00644">
    <property type="entry name" value="PARP"/>
    <property type="match status" value="1"/>
</dbReference>
<feature type="non-terminal residue" evidence="7">
    <location>
        <position position="1"/>
    </location>
</feature>
<gene>
    <name evidence="7" type="ORF">DYB30_010949</name>
</gene>
<keyword evidence="3" id="KW-0808">Transferase</keyword>
<evidence type="ECO:0000256" key="2">
    <source>
        <dbReference type="ARBA" id="ARBA00022676"/>
    </source>
</evidence>
<dbReference type="EC" id="2.4.2.30" evidence="1"/>
<comment type="catalytic activity">
    <reaction evidence="5">
        <text>NAD(+) + (ADP-D-ribosyl)n-acceptor = nicotinamide + (ADP-D-ribosyl)n+1-acceptor + H(+).</text>
        <dbReference type="EC" id="2.4.2.30"/>
    </reaction>
</comment>
<dbReference type="InterPro" id="IPR050800">
    <property type="entry name" value="ARTD/PARP"/>
</dbReference>
<evidence type="ECO:0000313" key="7">
    <source>
        <dbReference type="EMBL" id="RHY65814.1"/>
    </source>
</evidence>
<dbReference type="Gene3D" id="3.90.228.10">
    <property type="match status" value="1"/>
</dbReference>
<dbReference type="GO" id="GO:0070212">
    <property type="term" value="P:protein poly-ADP-ribosylation"/>
    <property type="evidence" value="ECO:0007669"/>
    <property type="project" value="TreeGrafter"/>
</dbReference>
<feature type="domain" description="PARP catalytic" evidence="6">
    <location>
        <begin position="94"/>
        <end position="141"/>
    </location>
</feature>
<evidence type="ECO:0000259" key="6">
    <source>
        <dbReference type="Pfam" id="PF00644"/>
    </source>
</evidence>
<dbReference type="EMBL" id="QUTD01004835">
    <property type="protein sequence ID" value="RHY65814.1"/>
    <property type="molecule type" value="Genomic_DNA"/>
</dbReference>
<sequence length="145" mass="16668">DVEITHKMLQTERSSELNPVDAHYRALGMTLTEVDASSAEFTRIQEYIKLTHAPTHRQYKLHVDAVHALHKLEPSHSIEEKDPSLLFDALNNHQNYIREDGVKMPKGTLVPTDAEGGSLLYNEYVVYRTDQVRLRYAVTVTFEFN</sequence>
<dbReference type="AlphaFoldDB" id="A0A397DI72"/>
<dbReference type="VEuPathDB" id="FungiDB:H257_10680"/>
<name>A0A397DI72_APHAT</name>
<keyword evidence="4" id="KW-0520">NAD</keyword>
<evidence type="ECO:0000256" key="3">
    <source>
        <dbReference type="ARBA" id="ARBA00022679"/>
    </source>
</evidence>
<proteinExistence type="predicted"/>
<evidence type="ECO:0000256" key="1">
    <source>
        <dbReference type="ARBA" id="ARBA00012020"/>
    </source>
</evidence>
<dbReference type="GO" id="GO:1990404">
    <property type="term" value="F:NAD+-protein mono-ADP-ribosyltransferase activity"/>
    <property type="evidence" value="ECO:0007669"/>
    <property type="project" value="TreeGrafter"/>
</dbReference>
<dbReference type="GO" id="GO:0003950">
    <property type="term" value="F:NAD+ poly-ADP-ribosyltransferase activity"/>
    <property type="evidence" value="ECO:0007669"/>
    <property type="project" value="UniProtKB-EC"/>
</dbReference>
<evidence type="ECO:0000256" key="4">
    <source>
        <dbReference type="ARBA" id="ARBA00023027"/>
    </source>
</evidence>
<dbReference type="PANTHER" id="PTHR10459">
    <property type="entry name" value="DNA LIGASE"/>
    <property type="match status" value="1"/>
</dbReference>
<evidence type="ECO:0000256" key="5">
    <source>
        <dbReference type="ARBA" id="ARBA00033987"/>
    </source>
</evidence>
<dbReference type="PANTHER" id="PTHR10459:SF60">
    <property type="entry name" value="POLY [ADP-RIBOSE] POLYMERASE 2"/>
    <property type="match status" value="1"/>
</dbReference>
<reference evidence="7 8" key="1">
    <citation type="submission" date="2018-08" db="EMBL/GenBank/DDBJ databases">
        <title>Aphanomyces genome sequencing and annotation.</title>
        <authorList>
            <person name="Minardi D."/>
            <person name="Oidtmann B."/>
            <person name="Van Der Giezen M."/>
            <person name="Studholme D.J."/>
        </authorList>
    </citation>
    <scope>NUCLEOTIDE SEQUENCE [LARGE SCALE GENOMIC DNA]</scope>
    <source>
        <strain evidence="7 8">D2</strain>
    </source>
</reference>
<dbReference type="InterPro" id="IPR012317">
    <property type="entry name" value="Poly(ADP-ribose)pol_cat_dom"/>
</dbReference>
<protein>
    <recommendedName>
        <fullName evidence="1">NAD(+) ADP-ribosyltransferase</fullName>
        <ecNumber evidence="1">2.4.2.30</ecNumber>
    </recommendedName>
</protein>